<proteinExistence type="predicted"/>
<sequence length="316" mass="33634">MIVEKFMINNKNISAFLLASSLLTGLSLNTDSASAATLASCLVPTGFAGGFFGSNPGTASGDYLFDQGSDEETFEDNCDVTDIGKVDGRAGASRAADYEVGIGLNGAQADLADQLELDWVDESVYSWTLTWNPNTNIATFNVEGDEIDYDFDLSDSPTKNLDKFNAFGILARADDESTYIDAGTAITITVDEVIIDPLNGNSSVTQDPNISFTATSDTDTNTSTTVKNFYTINAGATQLNSVNSEITSMSGTFAMDIPTGGKHPQEDRPFARSRIGFQILLFDPPVSVPEPASISSLLTLGAIGFGSIKQKRKKKS</sequence>
<evidence type="ECO:0000256" key="1">
    <source>
        <dbReference type="SAM" id="SignalP"/>
    </source>
</evidence>
<dbReference type="RefSeq" id="WP_144863177.1">
    <property type="nucleotide sequence ID" value="NZ_LR213768.1"/>
</dbReference>
<name>A0A563VU97_9CYAN</name>
<dbReference type="Proteomes" id="UP000320055">
    <property type="component" value="Unassembled WGS sequence"/>
</dbReference>
<reference evidence="2 3" key="1">
    <citation type="submission" date="2019-01" db="EMBL/GenBank/DDBJ databases">
        <authorList>
            <person name="Brito A."/>
        </authorList>
    </citation>
    <scope>NUCLEOTIDE SEQUENCE [LARGE SCALE GENOMIC DNA]</scope>
    <source>
        <strain evidence="2">1</strain>
    </source>
</reference>
<dbReference type="EMBL" id="CAACVJ010000223">
    <property type="protein sequence ID" value="VEP14964.1"/>
    <property type="molecule type" value="Genomic_DNA"/>
</dbReference>
<feature type="chain" id="PRO_5022148014" description="PEP-CTERM protein-sorting domain-containing protein" evidence="1">
    <location>
        <begin position="36"/>
        <end position="316"/>
    </location>
</feature>
<dbReference type="InterPro" id="IPR013424">
    <property type="entry name" value="Ice-binding_C"/>
</dbReference>
<keyword evidence="1" id="KW-0732">Signal</keyword>
<dbReference type="AlphaFoldDB" id="A0A563VU97"/>
<evidence type="ECO:0000313" key="2">
    <source>
        <dbReference type="EMBL" id="VEP14964.1"/>
    </source>
</evidence>
<evidence type="ECO:0000313" key="3">
    <source>
        <dbReference type="Proteomes" id="UP000320055"/>
    </source>
</evidence>
<gene>
    <name evidence="2" type="ORF">H1P_30040</name>
</gene>
<dbReference type="NCBIfam" id="TIGR02595">
    <property type="entry name" value="PEP_CTERM"/>
    <property type="match status" value="1"/>
</dbReference>
<evidence type="ECO:0008006" key="4">
    <source>
        <dbReference type="Google" id="ProtNLM"/>
    </source>
</evidence>
<feature type="signal peptide" evidence="1">
    <location>
        <begin position="1"/>
        <end position="35"/>
    </location>
</feature>
<organism evidence="2 3">
    <name type="scientific">Hyella patelloides LEGE 07179</name>
    <dbReference type="NCBI Taxonomy" id="945734"/>
    <lineage>
        <taxon>Bacteria</taxon>
        <taxon>Bacillati</taxon>
        <taxon>Cyanobacteriota</taxon>
        <taxon>Cyanophyceae</taxon>
        <taxon>Pleurocapsales</taxon>
        <taxon>Hyellaceae</taxon>
        <taxon>Hyella</taxon>
    </lineage>
</organism>
<keyword evidence="3" id="KW-1185">Reference proteome</keyword>
<accession>A0A563VU97</accession>
<protein>
    <recommendedName>
        <fullName evidence="4">PEP-CTERM protein-sorting domain-containing protein</fullName>
    </recommendedName>
</protein>